<name>A0ABS6G3P8_9FIRM</name>
<dbReference type="InterPro" id="IPR047657">
    <property type="entry name" value="PmbA"/>
</dbReference>
<reference evidence="4 5" key="1">
    <citation type="submission" date="2021-06" db="EMBL/GenBank/DDBJ databases">
        <authorList>
            <person name="Sun Q."/>
            <person name="Li D."/>
        </authorList>
    </citation>
    <scope>NUCLEOTIDE SEQUENCE [LARGE SCALE GENOMIC DNA]</scope>
    <source>
        <strain evidence="4 5">MSJ-5</strain>
    </source>
</reference>
<keyword evidence="5" id="KW-1185">Reference proteome</keyword>
<dbReference type="PANTHER" id="PTHR43421">
    <property type="entry name" value="METALLOPROTEASE PMBA"/>
    <property type="match status" value="1"/>
</dbReference>
<proteinExistence type="predicted"/>
<dbReference type="InterPro" id="IPR045570">
    <property type="entry name" value="Metalloprtase-TldD/E_cen_dom"/>
</dbReference>
<dbReference type="EMBL" id="JAHLQK010000004">
    <property type="protein sequence ID" value="MBU5677110.1"/>
    <property type="molecule type" value="Genomic_DNA"/>
</dbReference>
<feature type="domain" description="Metalloprotease TldD/E central" evidence="3">
    <location>
        <begin position="113"/>
        <end position="216"/>
    </location>
</feature>
<feature type="domain" description="Metalloprotease TldD/E C-terminal" evidence="2">
    <location>
        <begin position="226"/>
        <end position="449"/>
    </location>
</feature>
<evidence type="ECO:0000313" key="4">
    <source>
        <dbReference type="EMBL" id="MBU5677110.1"/>
    </source>
</evidence>
<dbReference type="Pfam" id="PF19289">
    <property type="entry name" value="PmbA_TldD_3rd"/>
    <property type="match status" value="1"/>
</dbReference>
<dbReference type="Proteomes" id="UP000779508">
    <property type="component" value="Unassembled WGS sequence"/>
</dbReference>
<dbReference type="Pfam" id="PF01523">
    <property type="entry name" value="PmbA_TldD_1st"/>
    <property type="match status" value="1"/>
</dbReference>
<evidence type="ECO:0000259" key="2">
    <source>
        <dbReference type="Pfam" id="PF19289"/>
    </source>
</evidence>
<evidence type="ECO:0000259" key="3">
    <source>
        <dbReference type="Pfam" id="PF19290"/>
    </source>
</evidence>
<organism evidence="4 5">
    <name type="scientific">Alkaliphilus flagellatus</name>
    <dbReference type="NCBI Taxonomy" id="2841507"/>
    <lineage>
        <taxon>Bacteria</taxon>
        <taxon>Bacillati</taxon>
        <taxon>Bacillota</taxon>
        <taxon>Clostridia</taxon>
        <taxon>Peptostreptococcales</taxon>
        <taxon>Natronincolaceae</taxon>
        <taxon>Alkaliphilus</taxon>
    </lineage>
</organism>
<sequence length="450" mass="49836">MDIDRLKELIFEHGKNEGFTDMEVYYQSNSEFSCTVFKGEVDDYSTSQEGGISFRGLYNGHMGYAYTEKIDESATEILIEIAKENAEIIESDDNEVIFKGSKLYNKIDLYSEELAKIPTERKLDFIKEVEKKAYALDKRVVNVNYCTYKDYEDEKMLYNTNKLNKKEKSNIAVAYFSAVVQEKEEIQSALAFKVGQNFRDFDAESLAKKAVDRAISYLGAKPVESKSYTILLENIAAADLLETFVGIFSAENVQKGRSLLKNKLGEAIGSLPLTIIDDPFMIDGAANRSFDSEGVASEKVSVIEEGILHSLLHNLKTAEKEGVQSTGHGYKASYKGTITIAPSNFYIQPGLNTYEDLMNSIDEGLIITELEGLHSGANPVSGDFSLAAKGYYIKSGKIERPVNQITIASNFYEVLQNIEAVGDDLAFTLPGAGYIGSPTLKIKNISVAGE</sequence>
<gene>
    <name evidence="4" type="ORF">KQI88_11880</name>
</gene>
<dbReference type="PANTHER" id="PTHR43421:SF1">
    <property type="entry name" value="METALLOPROTEASE PMBA"/>
    <property type="match status" value="1"/>
</dbReference>
<comment type="caution">
    <text evidence="4">The sequence shown here is derived from an EMBL/GenBank/DDBJ whole genome shotgun (WGS) entry which is preliminary data.</text>
</comment>
<feature type="domain" description="Metalloprotease TldD/E N-terminal" evidence="1">
    <location>
        <begin position="23"/>
        <end position="86"/>
    </location>
</feature>
<accession>A0ABS6G3P8</accession>
<dbReference type="Pfam" id="PF19290">
    <property type="entry name" value="PmbA_TldD_2nd"/>
    <property type="match status" value="1"/>
</dbReference>
<dbReference type="InterPro" id="IPR002510">
    <property type="entry name" value="Metalloprtase-TldD/E_N"/>
</dbReference>
<dbReference type="RefSeq" id="WP_216417585.1">
    <property type="nucleotide sequence ID" value="NZ_JAHLQK010000004.1"/>
</dbReference>
<evidence type="ECO:0000259" key="1">
    <source>
        <dbReference type="Pfam" id="PF01523"/>
    </source>
</evidence>
<dbReference type="InterPro" id="IPR045569">
    <property type="entry name" value="Metalloprtase-TldD/E_C"/>
</dbReference>
<evidence type="ECO:0000313" key="5">
    <source>
        <dbReference type="Proteomes" id="UP000779508"/>
    </source>
</evidence>
<protein>
    <submittedName>
        <fullName evidence="4">TldD/PmbA family protein</fullName>
    </submittedName>
</protein>